<sequence>MSSSATNCFGRTPAGSLTAYATQDLAGGQSRSTGLCLPWHWYRGDRRTERNSVIKIDGITSRSPGNLVLPLRFLPLSVVHFPHRWQTSLLAPRSLVQVLVHTLWNACRRRWNLEHPRSPALSESWDSPGVTASHRFWLTRGRLSGRIFSTCLCSQWYPCFVRSTPLISFAKHSGGRWYEYFGLLASLVLSTRTEVAGMVLQDRRRTRGTFPTSRHSPPPPSPAPKSCRLQPPTPTTPQLPHQQPLTSIPRPQAASPNHVFHPQSTAPNPTTSAVDHAIDTGFRETDRLIAQFHEEIRLSRPATPSSSSSQTQPQPQQRLLSSCS</sequence>
<feature type="compositionally biased region" description="Polar residues" evidence="1">
    <location>
        <begin position="262"/>
        <end position="273"/>
    </location>
</feature>
<name>A0AAN6TRP1_9PEZI</name>
<dbReference type="Proteomes" id="UP001302602">
    <property type="component" value="Unassembled WGS sequence"/>
</dbReference>
<dbReference type="RefSeq" id="XP_062642992.1">
    <property type="nucleotide sequence ID" value="XM_062786776.1"/>
</dbReference>
<organism evidence="2 3">
    <name type="scientific">Parathielavia appendiculata</name>
    <dbReference type="NCBI Taxonomy" id="2587402"/>
    <lineage>
        <taxon>Eukaryota</taxon>
        <taxon>Fungi</taxon>
        <taxon>Dikarya</taxon>
        <taxon>Ascomycota</taxon>
        <taxon>Pezizomycotina</taxon>
        <taxon>Sordariomycetes</taxon>
        <taxon>Sordariomycetidae</taxon>
        <taxon>Sordariales</taxon>
        <taxon>Chaetomiaceae</taxon>
        <taxon>Parathielavia</taxon>
    </lineage>
</organism>
<gene>
    <name evidence="2" type="ORF">N657DRAFT_317688</name>
</gene>
<keyword evidence="3" id="KW-1185">Reference proteome</keyword>
<evidence type="ECO:0000313" key="3">
    <source>
        <dbReference type="Proteomes" id="UP001302602"/>
    </source>
</evidence>
<reference evidence="2" key="1">
    <citation type="journal article" date="2023" name="Mol. Phylogenet. Evol.">
        <title>Genome-scale phylogeny and comparative genomics of the fungal order Sordariales.</title>
        <authorList>
            <person name="Hensen N."/>
            <person name="Bonometti L."/>
            <person name="Westerberg I."/>
            <person name="Brannstrom I.O."/>
            <person name="Guillou S."/>
            <person name="Cros-Aarteil S."/>
            <person name="Calhoun S."/>
            <person name="Haridas S."/>
            <person name="Kuo A."/>
            <person name="Mondo S."/>
            <person name="Pangilinan J."/>
            <person name="Riley R."/>
            <person name="LaButti K."/>
            <person name="Andreopoulos B."/>
            <person name="Lipzen A."/>
            <person name="Chen C."/>
            <person name="Yan M."/>
            <person name="Daum C."/>
            <person name="Ng V."/>
            <person name="Clum A."/>
            <person name="Steindorff A."/>
            <person name="Ohm R.A."/>
            <person name="Martin F."/>
            <person name="Silar P."/>
            <person name="Natvig D.O."/>
            <person name="Lalanne C."/>
            <person name="Gautier V."/>
            <person name="Ament-Velasquez S.L."/>
            <person name="Kruys A."/>
            <person name="Hutchinson M.I."/>
            <person name="Powell A.J."/>
            <person name="Barry K."/>
            <person name="Miller A.N."/>
            <person name="Grigoriev I.V."/>
            <person name="Debuchy R."/>
            <person name="Gladieux P."/>
            <person name="Hiltunen Thoren M."/>
            <person name="Johannesson H."/>
        </authorList>
    </citation>
    <scope>NUCLEOTIDE SEQUENCE</scope>
    <source>
        <strain evidence="2">CBS 731.68</strain>
    </source>
</reference>
<feature type="region of interest" description="Disordered" evidence="1">
    <location>
        <begin position="199"/>
        <end position="274"/>
    </location>
</feature>
<dbReference type="AlphaFoldDB" id="A0AAN6TRP1"/>
<comment type="caution">
    <text evidence="2">The sequence shown here is derived from an EMBL/GenBank/DDBJ whole genome shotgun (WGS) entry which is preliminary data.</text>
</comment>
<dbReference type="EMBL" id="MU853252">
    <property type="protein sequence ID" value="KAK4119219.1"/>
    <property type="molecule type" value="Genomic_DNA"/>
</dbReference>
<accession>A0AAN6TRP1</accession>
<evidence type="ECO:0000256" key="1">
    <source>
        <dbReference type="SAM" id="MobiDB-lite"/>
    </source>
</evidence>
<evidence type="ECO:0000313" key="2">
    <source>
        <dbReference type="EMBL" id="KAK4119219.1"/>
    </source>
</evidence>
<dbReference type="GeneID" id="87823544"/>
<feature type="region of interest" description="Disordered" evidence="1">
    <location>
        <begin position="295"/>
        <end position="324"/>
    </location>
</feature>
<reference evidence="2" key="2">
    <citation type="submission" date="2023-05" db="EMBL/GenBank/DDBJ databases">
        <authorList>
            <consortium name="Lawrence Berkeley National Laboratory"/>
            <person name="Steindorff A."/>
            <person name="Hensen N."/>
            <person name="Bonometti L."/>
            <person name="Westerberg I."/>
            <person name="Brannstrom I.O."/>
            <person name="Guillou S."/>
            <person name="Cros-Aarteil S."/>
            <person name="Calhoun S."/>
            <person name="Haridas S."/>
            <person name="Kuo A."/>
            <person name="Mondo S."/>
            <person name="Pangilinan J."/>
            <person name="Riley R."/>
            <person name="Labutti K."/>
            <person name="Andreopoulos B."/>
            <person name="Lipzen A."/>
            <person name="Chen C."/>
            <person name="Yanf M."/>
            <person name="Daum C."/>
            <person name="Ng V."/>
            <person name="Clum A."/>
            <person name="Ohm R."/>
            <person name="Martin F."/>
            <person name="Silar P."/>
            <person name="Natvig D."/>
            <person name="Lalanne C."/>
            <person name="Gautier V."/>
            <person name="Ament-Velasquez S.L."/>
            <person name="Kruys A."/>
            <person name="Hutchinson M.I."/>
            <person name="Powell A.J."/>
            <person name="Barry K."/>
            <person name="Miller A.N."/>
            <person name="Grigoriev I.V."/>
            <person name="Debuchy R."/>
            <person name="Gladieux P."/>
            <person name="Thoren M.H."/>
            <person name="Johannesson H."/>
        </authorList>
    </citation>
    <scope>NUCLEOTIDE SEQUENCE</scope>
    <source>
        <strain evidence="2">CBS 731.68</strain>
    </source>
</reference>
<feature type="compositionally biased region" description="Low complexity" evidence="1">
    <location>
        <begin position="299"/>
        <end position="324"/>
    </location>
</feature>
<protein>
    <submittedName>
        <fullName evidence="2">Uncharacterized protein</fullName>
    </submittedName>
</protein>
<proteinExistence type="predicted"/>